<evidence type="ECO:0000313" key="1">
    <source>
        <dbReference type="EMBL" id="KAK1144087.1"/>
    </source>
</evidence>
<dbReference type="EMBL" id="JAOPJF010000033">
    <property type="protein sequence ID" value="KAK1144087.1"/>
    <property type="molecule type" value="Genomic_DNA"/>
</dbReference>
<gene>
    <name evidence="1" type="ORF">N8T08_005749</name>
</gene>
<comment type="caution">
    <text evidence="1">The sequence shown here is derived from an EMBL/GenBank/DDBJ whole genome shotgun (WGS) entry which is preliminary data.</text>
</comment>
<keyword evidence="2" id="KW-1185">Reference proteome</keyword>
<protein>
    <submittedName>
        <fullName evidence="1">Uncharacterized protein</fullName>
    </submittedName>
</protein>
<proteinExistence type="predicted"/>
<reference evidence="1 2" key="1">
    <citation type="journal article" date="2023" name="ACS Omega">
        <title>Identification of the Neoaspergillic Acid Biosynthesis Gene Cluster by Establishing an In Vitro CRISPR-Ribonucleoprotein Genetic System in Aspergillus melleus.</title>
        <authorList>
            <person name="Yuan B."/>
            <person name="Grau M.F."/>
            <person name="Murata R.M."/>
            <person name="Torok T."/>
            <person name="Venkateswaran K."/>
            <person name="Stajich J.E."/>
            <person name="Wang C.C.C."/>
        </authorList>
    </citation>
    <scope>NUCLEOTIDE SEQUENCE [LARGE SCALE GENOMIC DNA]</scope>
    <source>
        <strain evidence="1 2">IMV 1140</strain>
    </source>
</reference>
<accession>A0ACC3B167</accession>
<sequence length="125" mass="13951">MSFQQKEFSGFPAPPPVGTPTDSSDAQPWYSIGPGIWELLLNGEKDSHHKSVLQWFEPDQKSPQTEPITHSYVEEVCFLQGGLRDLTLNQEWGPGAYAYRRPGMGHGPYQASERGCLEFVKLSPA</sequence>
<name>A0ACC3B167_9EURO</name>
<organism evidence="1 2">
    <name type="scientific">Aspergillus melleus</name>
    <dbReference type="NCBI Taxonomy" id="138277"/>
    <lineage>
        <taxon>Eukaryota</taxon>
        <taxon>Fungi</taxon>
        <taxon>Dikarya</taxon>
        <taxon>Ascomycota</taxon>
        <taxon>Pezizomycotina</taxon>
        <taxon>Eurotiomycetes</taxon>
        <taxon>Eurotiomycetidae</taxon>
        <taxon>Eurotiales</taxon>
        <taxon>Aspergillaceae</taxon>
        <taxon>Aspergillus</taxon>
        <taxon>Aspergillus subgen. Circumdati</taxon>
    </lineage>
</organism>
<evidence type="ECO:0000313" key="2">
    <source>
        <dbReference type="Proteomes" id="UP001177260"/>
    </source>
</evidence>
<dbReference type="Proteomes" id="UP001177260">
    <property type="component" value="Unassembled WGS sequence"/>
</dbReference>